<dbReference type="RefSeq" id="WP_015868102.1">
    <property type="nucleotide sequence ID" value="NC_012785.1"/>
</dbReference>
<organism evidence="2 3">
    <name type="scientific">Kosmotoga olearia (strain ATCC BAA-1733 / DSM 21960 / TBF 19.5.1)</name>
    <dbReference type="NCBI Taxonomy" id="521045"/>
    <lineage>
        <taxon>Bacteria</taxon>
        <taxon>Thermotogati</taxon>
        <taxon>Thermotogota</taxon>
        <taxon>Thermotogae</taxon>
        <taxon>Kosmotogales</taxon>
        <taxon>Kosmotogaceae</taxon>
        <taxon>Kosmotoga</taxon>
    </lineage>
</organism>
<dbReference type="Proteomes" id="UP000002382">
    <property type="component" value="Chromosome"/>
</dbReference>
<dbReference type="KEGG" id="kol:Kole_0721"/>
<feature type="transmembrane region" description="Helical" evidence="1">
    <location>
        <begin position="121"/>
        <end position="139"/>
    </location>
</feature>
<evidence type="ECO:0000313" key="2">
    <source>
        <dbReference type="EMBL" id="ACR79436.1"/>
    </source>
</evidence>
<dbReference type="HOGENOM" id="CLU_1159881_0_0_0"/>
<dbReference type="OrthoDB" id="5472246at2"/>
<protein>
    <submittedName>
        <fullName evidence="2">Uncharacterized protein</fullName>
    </submittedName>
</protein>
<feature type="transmembrane region" description="Helical" evidence="1">
    <location>
        <begin position="39"/>
        <end position="56"/>
    </location>
</feature>
<feature type="transmembrane region" description="Helical" evidence="1">
    <location>
        <begin position="177"/>
        <end position="193"/>
    </location>
</feature>
<sequence>MNLKSKIAVILFVIYGVILTYLYTAPFSIENAGHNADKVVHFGIFALGSVLYLFLVKSGIGKGLCVFFGTVLLSIPFGLETIQGYLSYRAYDNFDLLANYVGIAVPLFVYFSCWILKRFRWFSWFLFPVYTTFAIYVQLNDVFSKLFTEKIAVVFDIALFFSVGLLFFHTFTIKNKVLSGFFVLFLVVFPQVLKYMNPSFGTSKLLLAYLSFLTARLFYDYLKKPRIQKEPEVSQKKDF</sequence>
<proteinExistence type="predicted"/>
<accession>C5CFL8</accession>
<name>C5CFL8_KOSOT</name>
<feature type="transmembrane region" description="Helical" evidence="1">
    <location>
        <begin position="151"/>
        <end position="170"/>
    </location>
</feature>
<gene>
    <name evidence="2" type="ordered locus">Kole_0721</name>
</gene>
<feature type="transmembrane region" description="Helical" evidence="1">
    <location>
        <begin position="97"/>
        <end position="116"/>
    </location>
</feature>
<evidence type="ECO:0000256" key="1">
    <source>
        <dbReference type="SAM" id="Phobius"/>
    </source>
</evidence>
<reference evidence="2 3" key="2">
    <citation type="journal article" date="2011" name="J. Bacteriol.">
        <title>Genome Sequence of Kosmotoga olearia Strain TBF 19.5.1, a Thermophilic Bacterium with a Wide Growth Temperature Range, Isolated from the Troll B Oil Platform in the North Sea.</title>
        <authorList>
            <person name="Swithers K.S."/>
            <person name="Dipippo J.L."/>
            <person name="Bruce D.C."/>
            <person name="Detter C."/>
            <person name="Tapia R."/>
            <person name="Han S."/>
            <person name="Goodwin L.A."/>
            <person name="Han J."/>
            <person name="Woyke T."/>
            <person name="Pitluck S."/>
            <person name="Pennacchio L."/>
            <person name="Nolan M."/>
            <person name="Mikhailova N."/>
            <person name="Land M.L."/>
            <person name="Nesbo C.L."/>
            <person name="Gogarten J.P."/>
            <person name="Noll K.M."/>
        </authorList>
    </citation>
    <scope>NUCLEOTIDE SEQUENCE [LARGE SCALE GENOMIC DNA]</scope>
    <source>
        <strain evidence="3">ATCC BAA-1733 / DSM 21960 / TBF 19.5.1</strain>
    </source>
</reference>
<feature type="transmembrane region" description="Helical" evidence="1">
    <location>
        <begin position="7"/>
        <end position="27"/>
    </location>
</feature>
<reference evidence="2 3" key="1">
    <citation type="submission" date="2009-06" db="EMBL/GenBank/DDBJ databases">
        <title>Complete sequence of Thermotogales bacterium TBF 19.5.1.</title>
        <authorList>
            <consortium name="US DOE Joint Genome Institute"/>
            <person name="Lucas S."/>
            <person name="Copeland A."/>
            <person name="Lapidus A."/>
            <person name="Glavina del Rio T."/>
            <person name="Tice H."/>
            <person name="Bruce D."/>
            <person name="Goodwin L."/>
            <person name="Pitluck S."/>
            <person name="Chertkov O."/>
            <person name="Brettin T."/>
            <person name="Detter J.C."/>
            <person name="Han C."/>
            <person name="Schmutz J."/>
            <person name="Larimer F."/>
            <person name="Land M."/>
            <person name="Hauser L."/>
            <person name="Kyrpides N."/>
            <person name="Ovchinnikova G."/>
            <person name="Noll K."/>
        </authorList>
    </citation>
    <scope>NUCLEOTIDE SEQUENCE [LARGE SCALE GENOMIC DNA]</scope>
    <source>
        <strain evidence="3">ATCC BAA-1733 / DSM 21960 / TBF 19.5.1</strain>
    </source>
</reference>
<dbReference type="EMBL" id="CP001634">
    <property type="protein sequence ID" value="ACR79436.1"/>
    <property type="molecule type" value="Genomic_DNA"/>
</dbReference>
<evidence type="ECO:0000313" key="3">
    <source>
        <dbReference type="Proteomes" id="UP000002382"/>
    </source>
</evidence>
<feature type="transmembrane region" description="Helical" evidence="1">
    <location>
        <begin position="205"/>
        <end position="222"/>
    </location>
</feature>
<keyword evidence="3" id="KW-1185">Reference proteome</keyword>
<keyword evidence="1" id="KW-0812">Transmembrane</keyword>
<dbReference type="AlphaFoldDB" id="C5CFL8"/>
<keyword evidence="1" id="KW-1133">Transmembrane helix</keyword>
<keyword evidence="1" id="KW-0472">Membrane</keyword>
<feature type="transmembrane region" description="Helical" evidence="1">
    <location>
        <begin position="63"/>
        <end position="85"/>
    </location>
</feature>